<dbReference type="SUPFAM" id="SSF53756">
    <property type="entry name" value="UDP-Glycosyltransferase/glycogen phosphorylase"/>
    <property type="match status" value="1"/>
</dbReference>
<sequence length="403" mass="45902">MITGKDFVFFGMQSWDTPIGSNCKNIAMEVARHNRVLYINRAADRYSLWRGDKSPEVVNRRRVMRGELPVMEQVSPNFWVYTPPVVLDSVNWVRPQALFDAWTKINNQRLARSIQKAIQEVGFKDFYLFNDNDFLRGPHIQEVLRPAVSIYYIRDFLLAQDYFKRHGERTEPALMKRADLVVANSTYLANYARKYNKHSYFIGQGCDLSAFSPEAGYAIPDDISPIKRPIIGYAGALLEFRLDIATIRHLAVSRPDWQVVLVGPEDDAFRRSDLHGLANVHFLGAKAFEQVPAYINSFDVCINPQALNLNTVGNYPRKVDEYLALGKPVVATATEAMELFAEHSYLCADKEAYIGQVERALTENNAARQQARRAFALGHTWENNVAELYRAIDLAIPEAVYAK</sequence>
<keyword evidence="1" id="KW-0808">Transferase</keyword>
<accession>A0AAP2D6R1</accession>
<proteinExistence type="predicted"/>
<reference evidence="1 2" key="1">
    <citation type="submission" date="2021-05" db="EMBL/GenBank/DDBJ databases">
        <title>A Polyphasic approach of four new species of the genus Ohtaekwangia: Ohtaekwangia histidinii sp. nov., Ohtaekwangia cretensis sp. nov., Ohtaekwangia indiensis sp. nov., Ohtaekwangia reichenbachii sp. nov. from diverse environment.</title>
        <authorList>
            <person name="Octaviana S."/>
        </authorList>
    </citation>
    <scope>NUCLEOTIDE SEQUENCE [LARGE SCALE GENOMIC DNA]</scope>
    <source>
        <strain evidence="1 2">PWU37</strain>
    </source>
</reference>
<dbReference type="Proteomes" id="UP001319180">
    <property type="component" value="Unassembled WGS sequence"/>
</dbReference>
<organism evidence="1 2">
    <name type="scientific">Dawidia soli</name>
    <dbReference type="NCBI Taxonomy" id="2782352"/>
    <lineage>
        <taxon>Bacteria</taxon>
        <taxon>Pseudomonadati</taxon>
        <taxon>Bacteroidota</taxon>
        <taxon>Cytophagia</taxon>
        <taxon>Cytophagales</taxon>
        <taxon>Chryseotaleaceae</taxon>
        <taxon>Dawidia</taxon>
    </lineage>
</organism>
<comment type="caution">
    <text evidence="1">The sequence shown here is derived from an EMBL/GenBank/DDBJ whole genome shotgun (WGS) entry which is preliminary data.</text>
</comment>
<keyword evidence="1" id="KW-0328">Glycosyltransferase</keyword>
<dbReference type="AlphaFoldDB" id="A0AAP2D6R1"/>
<name>A0AAP2D6R1_9BACT</name>
<dbReference type="EMBL" id="JAHESC010000008">
    <property type="protein sequence ID" value="MBT1686398.1"/>
    <property type="molecule type" value="Genomic_DNA"/>
</dbReference>
<dbReference type="PANTHER" id="PTHR12526:SF630">
    <property type="entry name" value="GLYCOSYLTRANSFERASE"/>
    <property type="match status" value="1"/>
</dbReference>
<dbReference type="Pfam" id="PF13692">
    <property type="entry name" value="Glyco_trans_1_4"/>
    <property type="match status" value="1"/>
</dbReference>
<gene>
    <name evidence="1" type="ORF">KK078_07520</name>
</gene>
<dbReference type="EC" id="2.4.-.-" evidence="1"/>
<dbReference type="PANTHER" id="PTHR12526">
    <property type="entry name" value="GLYCOSYLTRANSFERASE"/>
    <property type="match status" value="1"/>
</dbReference>
<dbReference type="Gene3D" id="3.40.50.2000">
    <property type="entry name" value="Glycogen Phosphorylase B"/>
    <property type="match status" value="1"/>
</dbReference>
<dbReference type="Gene3D" id="3.40.50.11010">
    <property type="match status" value="1"/>
</dbReference>
<evidence type="ECO:0000313" key="2">
    <source>
        <dbReference type="Proteomes" id="UP001319180"/>
    </source>
</evidence>
<dbReference type="GO" id="GO:0016757">
    <property type="term" value="F:glycosyltransferase activity"/>
    <property type="evidence" value="ECO:0007669"/>
    <property type="project" value="UniProtKB-KW"/>
</dbReference>
<evidence type="ECO:0000313" key="1">
    <source>
        <dbReference type="EMBL" id="MBT1686398.1"/>
    </source>
</evidence>
<keyword evidence="2" id="KW-1185">Reference proteome</keyword>
<protein>
    <submittedName>
        <fullName evidence="1">Glycosyltransferase</fullName>
        <ecNumber evidence="1">2.4.-.-</ecNumber>
    </submittedName>
</protein>